<comment type="caution">
    <text evidence="2">The sequence shown here is derived from an EMBL/GenBank/DDBJ whole genome shotgun (WGS) entry which is preliminary data.</text>
</comment>
<gene>
    <name evidence="2" type="ORF">Ljor_0072</name>
</gene>
<evidence type="ECO:0000313" key="3">
    <source>
        <dbReference type="Proteomes" id="UP000055035"/>
    </source>
</evidence>
<evidence type="ECO:0000313" key="2">
    <source>
        <dbReference type="EMBL" id="KTD19106.1"/>
    </source>
</evidence>
<name>A0A0W0VG81_9GAMM</name>
<accession>A0A0W0VG81</accession>
<keyword evidence="3" id="KW-1185">Reference proteome</keyword>
<keyword evidence="1" id="KW-0472">Membrane</keyword>
<sequence>MSNARLPTVITSSFTQELYDLPGKHHQYELNLLLNTKTFAKSLKKSREDIQAIQNRGYNFLFALEDLFNIMQGVEPEFFKPILRKAVLVMQAPTKINRDELGLEFNRLKTQVNEYKNSHPFSTGLGYILINSLALILGIALVLAAGVLAAAPLALPTMALALGLSLMSLTGLVIALTSFNQLSDNTSKQFGFFKNKYVASSELFFNDIASDDYETYLEDAKQINPVPI</sequence>
<keyword evidence="1" id="KW-1133">Transmembrane helix</keyword>
<dbReference type="OrthoDB" id="9968289at2"/>
<evidence type="ECO:0000256" key="1">
    <source>
        <dbReference type="SAM" id="Phobius"/>
    </source>
</evidence>
<organism evidence="2 3">
    <name type="scientific">Legionella jordanis</name>
    <dbReference type="NCBI Taxonomy" id="456"/>
    <lineage>
        <taxon>Bacteria</taxon>
        <taxon>Pseudomonadati</taxon>
        <taxon>Pseudomonadota</taxon>
        <taxon>Gammaproteobacteria</taxon>
        <taxon>Legionellales</taxon>
        <taxon>Legionellaceae</taxon>
        <taxon>Legionella</taxon>
    </lineage>
</organism>
<dbReference type="PATRIC" id="fig|456.5.peg.84"/>
<dbReference type="Proteomes" id="UP000055035">
    <property type="component" value="Unassembled WGS sequence"/>
</dbReference>
<feature type="transmembrane region" description="Helical" evidence="1">
    <location>
        <begin position="125"/>
        <end position="151"/>
    </location>
</feature>
<protein>
    <submittedName>
        <fullName evidence="2">Uncharacterized protein</fullName>
    </submittedName>
</protein>
<dbReference type="AlphaFoldDB" id="A0A0W0VG81"/>
<dbReference type="EMBL" id="LNYJ01000002">
    <property type="protein sequence ID" value="KTD19106.1"/>
    <property type="molecule type" value="Genomic_DNA"/>
</dbReference>
<proteinExistence type="predicted"/>
<dbReference type="RefSeq" id="WP_058469668.1">
    <property type="nucleotide sequence ID" value="NZ_CAAAIC010000014.1"/>
</dbReference>
<keyword evidence="1" id="KW-0812">Transmembrane</keyword>
<reference evidence="2 3" key="1">
    <citation type="submission" date="2015-11" db="EMBL/GenBank/DDBJ databases">
        <title>Genomic analysis of 38 Legionella species identifies large and diverse effector repertoires.</title>
        <authorList>
            <person name="Burstein D."/>
            <person name="Amaro F."/>
            <person name="Zusman T."/>
            <person name="Lifshitz Z."/>
            <person name="Cohen O."/>
            <person name="Gilbert J.A."/>
            <person name="Pupko T."/>
            <person name="Shuman H.A."/>
            <person name="Segal G."/>
        </authorList>
    </citation>
    <scope>NUCLEOTIDE SEQUENCE [LARGE SCALE GENOMIC DNA]</scope>
    <source>
        <strain evidence="2 3">BL-540</strain>
    </source>
</reference>
<feature type="transmembrane region" description="Helical" evidence="1">
    <location>
        <begin position="157"/>
        <end position="179"/>
    </location>
</feature>